<evidence type="ECO:0000313" key="1">
    <source>
        <dbReference type="EMBL" id="GII90993.1"/>
    </source>
</evidence>
<dbReference type="Pfam" id="PF00805">
    <property type="entry name" value="Pentapeptide"/>
    <property type="match status" value="1"/>
</dbReference>
<dbReference type="PANTHER" id="PTHR14136">
    <property type="entry name" value="BTB_POZ DOMAIN-CONTAINING PROTEIN KCTD9"/>
    <property type="match status" value="1"/>
</dbReference>
<keyword evidence="2" id="KW-1185">Reference proteome</keyword>
<dbReference type="RefSeq" id="WP_204021894.1">
    <property type="nucleotide sequence ID" value="NZ_BOOW01000007.1"/>
</dbReference>
<dbReference type="Proteomes" id="UP000606172">
    <property type="component" value="Unassembled WGS sequence"/>
</dbReference>
<dbReference type="InterPro" id="IPR051082">
    <property type="entry name" value="Pentapeptide-BTB/POZ_domain"/>
</dbReference>
<protein>
    <recommendedName>
        <fullName evidence="3">Pentapeptide repeat-containing protein</fullName>
    </recommendedName>
</protein>
<proteinExistence type="predicted"/>
<evidence type="ECO:0000313" key="2">
    <source>
        <dbReference type="Proteomes" id="UP000606172"/>
    </source>
</evidence>
<dbReference type="AlphaFoldDB" id="A0A919V4Y8"/>
<accession>A0A919V4Y8</accession>
<dbReference type="Gene3D" id="2.160.20.80">
    <property type="entry name" value="E3 ubiquitin-protein ligase SopA"/>
    <property type="match status" value="1"/>
</dbReference>
<comment type="caution">
    <text evidence="1">The sequence shown here is derived from an EMBL/GenBank/DDBJ whole genome shotgun (WGS) entry which is preliminary data.</text>
</comment>
<gene>
    <name evidence="1" type="ORF">Ssi02_12240</name>
</gene>
<sequence length="278" mass="30192">MSDQHKPAPAPPDARDLRADCERCFALCCVAPAFKASADFAIDKPAGRACPNLRSDFRCGIHSDLGKRGFTGCTVFDCLGAGQKVSQITYGGRDWRREPGTAQQMFDVFAVMRHLHELLRYLTEALSLRPAREVHGEVEELLTTIDGLTRGAPAAVLEVDVAGLRRTTGEVLRRVSELVRAGVPRRGKERRGADLIGAKLRKADLRGADLRSAYLIGADLRGADLRKADLIGADFRGADLRGADLTGSIFLVQAQLDAARGDANTKIPPALSRPAHWR</sequence>
<dbReference type="SUPFAM" id="SSF141571">
    <property type="entry name" value="Pentapeptide repeat-like"/>
    <property type="match status" value="1"/>
</dbReference>
<dbReference type="EMBL" id="BOOW01000007">
    <property type="protein sequence ID" value="GII90993.1"/>
    <property type="molecule type" value="Genomic_DNA"/>
</dbReference>
<name>A0A919V4Y8_9ACTN</name>
<organism evidence="1 2">
    <name type="scientific">Sinosporangium siamense</name>
    <dbReference type="NCBI Taxonomy" id="1367973"/>
    <lineage>
        <taxon>Bacteria</taxon>
        <taxon>Bacillati</taxon>
        <taxon>Actinomycetota</taxon>
        <taxon>Actinomycetes</taxon>
        <taxon>Streptosporangiales</taxon>
        <taxon>Streptosporangiaceae</taxon>
        <taxon>Sinosporangium</taxon>
    </lineage>
</organism>
<dbReference type="PANTHER" id="PTHR14136:SF17">
    <property type="entry name" value="BTB_POZ DOMAIN-CONTAINING PROTEIN KCTD9"/>
    <property type="match status" value="1"/>
</dbReference>
<evidence type="ECO:0008006" key="3">
    <source>
        <dbReference type="Google" id="ProtNLM"/>
    </source>
</evidence>
<dbReference type="InterPro" id="IPR001646">
    <property type="entry name" value="5peptide_repeat"/>
</dbReference>
<reference evidence="1" key="1">
    <citation type="submission" date="2021-01" db="EMBL/GenBank/DDBJ databases">
        <title>Whole genome shotgun sequence of Sinosporangium siamense NBRC 109515.</title>
        <authorList>
            <person name="Komaki H."/>
            <person name="Tamura T."/>
        </authorList>
    </citation>
    <scope>NUCLEOTIDE SEQUENCE</scope>
    <source>
        <strain evidence="1">NBRC 109515</strain>
    </source>
</reference>